<organism evidence="4 5">
    <name type="scientific">Nocardiopsis aegyptia</name>
    <dbReference type="NCBI Taxonomy" id="220378"/>
    <lineage>
        <taxon>Bacteria</taxon>
        <taxon>Bacillati</taxon>
        <taxon>Actinomycetota</taxon>
        <taxon>Actinomycetes</taxon>
        <taxon>Streptosporangiales</taxon>
        <taxon>Nocardiopsidaceae</taxon>
        <taxon>Nocardiopsis</taxon>
    </lineage>
</organism>
<dbReference type="GO" id="GO:0043531">
    <property type="term" value="F:ADP binding"/>
    <property type="evidence" value="ECO:0007669"/>
    <property type="project" value="InterPro"/>
</dbReference>
<evidence type="ECO:0000259" key="3">
    <source>
        <dbReference type="Pfam" id="PF25000"/>
    </source>
</evidence>
<feature type="domain" description="DUF7779" evidence="3">
    <location>
        <begin position="633"/>
        <end position="718"/>
    </location>
</feature>
<reference evidence="4 5" key="1">
    <citation type="submission" date="2020-07" db="EMBL/GenBank/DDBJ databases">
        <title>Sequencing the genomes of 1000 actinobacteria strains.</title>
        <authorList>
            <person name="Klenk H.-P."/>
        </authorList>
    </citation>
    <scope>NUCLEOTIDE SEQUENCE [LARGE SCALE GENOMIC DNA]</scope>
    <source>
        <strain evidence="4 5">DSM 44442</strain>
    </source>
</reference>
<dbReference type="Proteomes" id="UP000572051">
    <property type="component" value="Unassembled WGS sequence"/>
</dbReference>
<evidence type="ECO:0000313" key="5">
    <source>
        <dbReference type="Proteomes" id="UP000572051"/>
    </source>
</evidence>
<gene>
    <name evidence="4" type="ORF">HNR10_002726</name>
</gene>
<dbReference type="PANTHER" id="PTHR46082:SF6">
    <property type="entry name" value="AAA+ ATPASE DOMAIN-CONTAINING PROTEIN-RELATED"/>
    <property type="match status" value="1"/>
</dbReference>
<dbReference type="Pfam" id="PF25000">
    <property type="entry name" value="DUF7779"/>
    <property type="match status" value="1"/>
</dbReference>
<dbReference type="Gene3D" id="3.40.50.300">
    <property type="entry name" value="P-loop containing nucleotide triphosphate hydrolases"/>
    <property type="match status" value="1"/>
</dbReference>
<dbReference type="EMBL" id="JACCFS010000001">
    <property type="protein sequence ID" value="NYJ34845.1"/>
    <property type="molecule type" value="Genomic_DNA"/>
</dbReference>
<dbReference type="Pfam" id="PF13424">
    <property type="entry name" value="TPR_12"/>
    <property type="match status" value="1"/>
</dbReference>
<dbReference type="SUPFAM" id="SSF52540">
    <property type="entry name" value="P-loop containing nucleoside triphosphate hydrolases"/>
    <property type="match status" value="1"/>
</dbReference>
<protein>
    <recommendedName>
        <fullName evidence="6">Tetratricopeptide repeat protein</fullName>
    </recommendedName>
</protein>
<evidence type="ECO:0000313" key="4">
    <source>
        <dbReference type="EMBL" id="NYJ34845.1"/>
    </source>
</evidence>
<evidence type="ECO:0008006" key="6">
    <source>
        <dbReference type="Google" id="ProtNLM"/>
    </source>
</evidence>
<dbReference type="SUPFAM" id="SSF48452">
    <property type="entry name" value="TPR-like"/>
    <property type="match status" value="2"/>
</dbReference>
<dbReference type="PANTHER" id="PTHR46082">
    <property type="entry name" value="ATP/GTP-BINDING PROTEIN-RELATED"/>
    <property type="match status" value="1"/>
</dbReference>
<dbReference type="InterPro" id="IPR002182">
    <property type="entry name" value="NB-ARC"/>
</dbReference>
<feature type="region of interest" description="Disordered" evidence="1">
    <location>
        <begin position="302"/>
        <end position="324"/>
    </location>
</feature>
<dbReference type="InterPro" id="IPR056681">
    <property type="entry name" value="DUF7779"/>
</dbReference>
<feature type="region of interest" description="Disordered" evidence="1">
    <location>
        <begin position="351"/>
        <end position="372"/>
    </location>
</feature>
<accession>A0A7Z0JAW1</accession>
<sequence>MTDGLGTAWRDSGFHEWMIDLGHRAATAIVHLLDPRLWRRSGLNPVPVRLRAGWNARAGHANDRYLVEGVRGVPFPEGTVFPVFSLKAGALRDWASFAMARRTEEFWTPVAVFPGVTAAAPAPSGAGATGPADPAALVRAFRNTASPDAFELAVALAAVPLQTKMVDTVCEDVLGEASPSVLAEIYFGGLIGTATTTVETGAGPHALDFLPGVRRRLLAMGGSVSEIRRMLLLASDHLASADPVFANLSRALRGGGDPPTSGALESASWGESVLPAVESIAIGSSLSVLPRGRLIGQQIHGRDGAHAAEAEPLHGSLSPPDHVPEPVTRGPSGMGSSARKHNIFSDMNERNEMSGHSQRTRPVPPGSAEVGGRPVNAAWIQVPKRNTNFVGRDDLMAQLRTKIVEAQHQVLTTLNGTSGVGKTELAKEYLYRYSDEYDLICWIPSTYENQIRNAFTQLAARLGLEVAGPWSDNVVHGVLEALRQGHRYSRWLLVFDNAESREDLNMYLPVAGDGHVIITSWDQSWSRGGAETFLSVEKFSRPESIQLLRRRGPAHLTVEEADRIAEELGDLPLALNQAAVWLNEVRMDIDDYLRRLADKGPEMIQLLGPVDPEYSLPVAAAWNVSLDRLSVTNRGALQLLQLCSFMDPAPIPRDLFKFARDIEGPSELREALRDPALLGMAIRDIGRFSLAQVDHRENTLSLHRLVGVAVRAPMTDAEKEELRHCAHQLLARNDPQGDSKEALERYAALLPHVWTTEAWDCEDAWVRELVVQLCRIANRNDEFDVALRFGQKAHDHWAERLGPRERVTLQMALELSKAFRGLGELDRARELCESTMRTLAEVVGEDAPEYLVAEQEYARNLRIAGRFDESLAVTESSYENRIRKFGEDDPQTLSAGHFLGFDLLLVGRVRESLEQHAGIWNRRQMVLGPDHSQTRASMDGYSDALMESGRYHEARELQQALVDQTSEFFGDDDSRVMSLTVTLAHMARRCGRSEEACELSGLALRRFRHLQGEDALTLYAALAHSLGLYVMNRFDEALALASDAGEQYVKLLGEDHTHVVSSQVNKAIILRRMERGLEARELDERGMALLTERLGPQHLSTLSCAINLANDHFRAGDVITALERDEETLARCTEVHGEKHPVTLLARRNLMLDKWARGEQNHDELQAVRTDYEDVLGAEHPATLSIGQMSRGDADIYFGEL</sequence>
<name>A0A7Z0JAW1_9ACTN</name>
<dbReference type="Gene3D" id="1.25.40.10">
    <property type="entry name" value="Tetratricopeptide repeat domain"/>
    <property type="match status" value="2"/>
</dbReference>
<evidence type="ECO:0000256" key="1">
    <source>
        <dbReference type="SAM" id="MobiDB-lite"/>
    </source>
</evidence>
<proteinExistence type="predicted"/>
<keyword evidence="5" id="KW-1185">Reference proteome</keyword>
<dbReference type="InterPro" id="IPR027417">
    <property type="entry name" value="P-loop_NTPase"/>
</dbReference>
<dbReference type="Pfam" id="PF00931">
    <property type="entry name" value="NB-ARC"/>
    <property type="match status" value="1"/>
</dbReference>
<feature type="domain" description="NB-ARC" evidence="2">
    <location>
        <begin position="393"/>
        <end position="549"/>
    </location>
</feature>
<dbReference type="NCBIfam" id="NF040586">
    <property type="entry name" value="FxSxx_TPR"/>
    <property type="match status" value="1"/>
</dbReference>
<dbReference type="InterPro" id="IPR053137">
    <property type="entry name" value="NLR-like"/>
</dbReference>
<evidence type="ECO:0000259" key="2">
    <source>
        <dbReference type="Pfam" id="PF00931"/>
    </source>
</evidence>
<comment type="caution">
    <text evidence="4">The sequence shown here is derived from an EMBL/GenBank/DDBJ whole genome shotgun (WGS) entry which is preliminary data.</text>
</comment>
<feature type="compositionally biased region" description="Basic and acidic residues" evidence="1">
    <location>
        <begin position="302"/>
        <end position="312"/>
    </location>
</feature>
<dbReference type="InterPro" id="IPR011990">
    <property type="entry name" value="TPR-like_helical_dom_sf"/>
</dbReference>
<dbReference type="AlphaFoldDB" id="A0A7Z0JAW1"/>